<dbReference type="PROSITE" id="PS50181">
    <property type="entry name" value="FBOX"/>
    <property type="match status" value="1"/>
</dbReference>
<dbReference type="Pfam" id="PF24467">
    <property type="entry name" value="ARM_FBXO47"/>
    <property type="match status" value="1"/>
</dbReference>
<accession>A0AA47MH78</accession>
<evidence type="ECO:0000313" key="2">
    <source>
        <dbReference type="EMBL" id="KAK0140278.1"/>
    </source>
</evidence>
<organism evidence="2 3">
    <name type="scientific">Merluccius polli</name>
    <name type="common">Benguela hake</name>
    <name type="synonym">Merluccius cadenati</name>
    <dbReference type="NCBI Taxonomy" id="89951"/>
    <lineage>
        <taxon>Eukaryota</taxon>
        <taxon>Metazoa</taxon>
        <taxon>Chordata</taxon>
        <taxon>Craniata</taxon>
        <taxon>Vertebrata</taxon>
        <taxon>Euteleostomi</taxon>
        <taxon>Actinopterygii</taxon>
        <taxon>Neopterygii</taxon>
        <taxon>Teleostei</taxon>
        <taxon>Neoteleostei</taxon>
        <taxon>Acanthomorphata</taxon>
        <taxon>Zeiogadaria</taxon>
        <taxon>Gadariae</taxon>
        <taxon>Gadiformes</taxon>
        <taxon>Gadoidei</taxon>
        <taxon>Merlucciidae</taxon>
        <taxon>Merluccius</taxon>
    </lineage>
</organism>
<dbReference type="InterPro" id="IPR056622">
    <property type="entry name" value="ARM_FBXO47"/>
</dbReference>
<proteinExistence type="predicted"/>
<dbReference type="AlphaFoldDB" id="A0AA47MH78"/>
<dbReference type="PANTHER" id="PTHR34098:SF1">
    <property type="entry name" value="F-BOX ONLY PROTEIN 47"/>
    <property type="match status" value="1"/>
</dbReference>
<dbReference type="PANTHER" id="PTHR34098">
    <property type="entry name" value="F-BOX ONLY PROTEIN 47"/>
    <property type="match status" value="1"/>
</dbReference>
<protein>
    <submittedName>
        <fullName evidence="2">F-box only protein 47</fullName>
    </submittedName>
</protein>
<feature type="domain" description="F-box" evidence="1">
    <location>
        <begin position="11"/>
        <end position="60"/>
    </location>
</feature>
<dbReference type="InterPro" id="IPR038946">
    <property type="entry name" value="FBXO47"/>
</dbReference>
<sequence length="631" mass="71553">MMTRSQCKSRGSFFERLPAEVFDMILHRLSVLEMSVFSMVSKAMSIYIVNHISTLAWTKRMVPQNFHLSRCPHDSQSTHQHYKALGKHGRFGDICDVEKPQSSLLFKRCTLLLPTKDRLKFIFNKFSKVPCFMMQCKPTAVSCLGVSSYGVFLQVQTHINRHKTIPIPLKMLPLFNNTYITFIICFIFCITFEQNILADNTTNIICYKYLSNFDVISMAFKTLIAGWNELECHRVFIFLCDFTNLTRKIEIVVNGKPGASQYLELQIRQFCRQVLLDPWPSRGLCGDCVFWLTQILKPWPMVTQARLLFVLYGPLLADGTLGWQQLTSSGLSSSALSDLAKAVLMLHTNSKLNDWSTNTILAILEELRVLPQVWHVENVARLLVQCGTTLCYSVLANEAHNGRLFEISRLLVYLILVCEKDGYCMSWVVRLVQQVCKVFTTAADKWSFIQSLESAFSEVTVEMYEVSLAGNPQEDLERFQTMCTILGSSAHFHTEILHMFLKDSAASTGEGPLGSPSALEAALKAHPASSSCGVVVRDKEVESCRLEASQIRLGVKGYTLLPCYRITQTATSTSCFLSRHVMRRLGRTKWYQGAALIRLQPRLQNTAWVLCYDFNLSLKTRTSICLRSTGK</sequence>
<dbReference type="InterPro" id="IPR001810">
    <property type="entry name" value="F-box_dom"/>
</dbReference>
<dbReference type="EMBL" id="JAOPHQ010004264">
    <property type="protein sequence ID" value="KAK0140278.1"/>
    <property type="molecule type" value="Genomic_DNA"/>
</dbReference>
<evidence type="ECO:0000313" key="3">
    <source>
        <dbReference type="Proteomes" id="UP001174136"/>
    </source>
</evidence>
<keyword evidence="3" id="KW-1185">Reference proteome</keyword>
<name>A0AA47MH78_MERPO</name>
<comment type="caution">
    <text evidence="2">The sequence shown here is derived from an EMBL/GenBank/DDBJ whole genome shotgun (WGS) entry which is preliminary data.</text>
</comment>
<reference evidence="2" key="1">
    <citation type="journal article" date="2023" name="Front. Mar. Sci.">
        <title>A new Merluccius polli reference genome to investigate the effects of global change in West African waters.</title>
        <authorList>
            <person name="Mateo J.L."/>
            <person name="Blanco-Fernandez C."/>
            <person name="Garcia-Vazquez E."/>
            <person name="Machado-Schiaffino G."/>
        </authorList>
    </citation>
    <scope>NUCLEOTIDE SEQUENCE</scope>
    <source>
        <strain evidence="2">C29</strain>
        <tissue evidence="2">Fin</tissue>
    </source>
</reference>
<evidence type="ECO:0000259" key="1">
    <source>
        <dbReference type="PROSITE" id="PS50181"/>
    </source>
</evidence>
<dbReference type="Proteomes" id="UP001174136">
    <property type="component" value="Unassembled WGS sequence"/>
</dbReference>
<gene>
    <name evidence="2" type="primary">Fbxo47</name>
    <name evidence="2" type="ORF">N1851_022827</name>
</gene>